<feature type="domain" description="RecF/RecN/SMC N-terminal" evidence="10">
    <location>
        <begin position="3"/>
        <end position="323"/>
    </location>
</feature>
<dbReference type="PANTHER" id="PTHR32182">
    <property type="entry name" value="DNA REPLICATION AND REPAIR PROTEIN RECF"/>
    <property type="match status" value="1"/>
</dbReference>
<dbReference type="GO" id="GO:0006260">
    <property type="term" value="P:DNA replication"/>
    <property type="evidence" value="ECO:0007669"/>
    <property type="project" value="UniProtKB-UniRule"/>
</dbReference>
<reference evidence="12" key="1">
    <citation type="submission" date="2017-09" db="EMBL/GenBank/DDBJ databases">
        <title>Depth-based differentiation of microbial function through sediment-hosted aquifers and enrichment of novel symbionts in the deep terrestrial subsurface.</title>
        <authorList>
            <person name="Probst A.J."/>
            <person name="Ladd B."/>
            <person name="Jarett J.K."/>
            <person name="Geller-Mcgrath D.E."/>
            <person name="Sieber C.M.K."/>
            <person name="Emerson J.B."/>
            <person name="Anantharaman K."/>
            <person name="Thomas B.C."/>
            <person name="Malmstrom R."/>
            <person name="Stieglmeier M."/>
            <person name="Klingl A."/>
            <person name="Woyke T."/>
            <person name="Ryan C.M."/>
            <person name="Banfield J.F."/>
        </authorList>
    </citation>
    <scope>NUCLEOTIDE SEQUENCE [LARGE SCALE GENOMIC DNA]</scope>
</reference>
<keyword evidence="7 9" id="KW-0067">ATP-binding</keyword>
<dbReference type="PROSITE" id="PS00617">
    <property type="entry name" value="RECF_1"/>
    <property type="match status" value="1"/>
</dbReference>
<keyword evidence="4 9" id="KW-0963">Cytoplasm</keyword>
<dbReference type="NCBIfam" id="TIGR00611">
    <property type="entry name" value="recf"/>
    <property type="match status" value="1"/>
</dbReference>
<dbReference type="InterPro" id="IPR027417">
    <property type="entry name" value="P-loop_NTPase"/>
</dbReference>
<comment type="function">
    <text evidence="9">The RecF protein is involved in DNA metabolism; it is required for DNA replication and normal SOS inducibility. RecF binds preferentially to single-stranded, linear DNA. It also seems to bind ATP.</text>
</comment>
<dbReference type="GO" id="GO:0009432">
    <property type="term" value="P:SOS response"/>
    <property type="evidence" value="ECO:0007669"/>
    <property type="project" value="UniProtKB-UniRule"/>
</dbReference>
<evidence type="ECO:0000313" key="12">
    <source>
        <dbReference type="Proteomes" id="UP000230093"/>
    </source>
</evidence>
<dbReference type="Pfam" id="PF02463">
    <property type="entry name" value="SMC_N"/>
    <property type="match status" value="1"/>
</dbReference>
<dbReference type="Proteomes" id="UP000230093">
    <property type="component" value="Unassembled WGS sequence"/>
</dbReference>
<dbReference type="EMBL" id="PEZT01000028">
    <property type="protein sequence ID" value="PIS08790.1"/>
    <property type="molecule type" value="Genomic_DNA"/>
</dbReference>
<evidence type="ECO:0000256" key="5">
    <source>
        <dbReference type="ARBA" id="ARBA00022705"/>
    </source>
</evidence>
<evidence type="ECO:0000256" key="7">
    <source>
        <dbReference type="ARBA" id="ARBA00022840"/>
    </source>
</evidence>
<dbReference type="AlphaFoldDB" id="A0A2H0W800"/>
<evidence type="ECO:0000256" key="4">
    <source>
        <dbReference type="ARBA" id="ARBA00022490"/>
    </source>
</evidence>
<evidence type="ECO:0000256" key="2">
    <source>
        <dbReference type="ARBA" id="ARBA00008016"/>
    </source>
</evidence>
<dbReference type="InterPro" id="IPR018078">
    <property type="entry name" value="DNA-binding_RecF_CS"/>
</dbReference>
<comment type="similarity">
    <text evidence="2 9">Belongs to the RecF family.</text>
</comment>
<dbReference type="SUPFAM" id="SSF52540">
    <property type="entry name" value="P-loop containing nucleoside triphosphate hydrolases"/>
    <property type="match status" value="1"/>
</dbReference>
<dbReference type="PANTHER" id="PTHR32182:SF0">
    <property type="entry name" value="DNA REPLICATION AND REPAIR PROTEIN RECF"/>
    <property type="match status" value="1"/>
</dbReference>
<dbReference type="Gene3D" id="3.40.50.300">
    <property type="entry name" value="P-loop containing nucleotide triphosphate hydrolases"/>
    <property type="match status" value="1"/>
</dbReference>
<dbReference type="InterPro" id="IPR003395">
    <property type="entry name" value="RecF/RecN/SMC_N"/>
</dbReference>
<dbReference type="HAMAP" id="MF_00365">
    <property type="entry name" value="RecF"/>
    <property type="match status" value="1"/>
</dbReference>
<name>A0A2H0W800_9BACT</name>
<evidence type="ECO:0000259" key="10">
    <source>
        <dbReference type="Pfam" id="PF02463"/>
    </source>
</evidence>
<dbReference type="InterPro" id="IPR001238">
    <property type="entry name" value="DNA-binding_RecF"/>
</dbReference>
<evidence type="ECO:0000256" key="8">
    <source>
        <dbReference type="ARBA" id="ARBA00023125"/>
    </source>
</evidence>
<evidence type="ECO:0000256" key="1">
    <source>
        <dbReference type="ARBA" id="ARBA00004496"/>
    </source>
</evidence>
<evidence type="ECO:0000313" key="11">
    <source>
        <dbReference type="EMBL" id="PIS08790.1"/>
    </source>
</evidence>
<evidence type="ECO:0000256" key="6">
    <source>
        <dbReference type="ARBA" id="ARBA00022741"/>
    </source>
</evidence>
<dbReference type="GO" id="GO:0006302">
    <property type="term" value="P:double-strand break repair"/>
    <property type="evidence" value="ECO:0007669"/>
    <property type="project" value="TreeGrafter"/>
</dbReference>
<comment type="caution">
    <text evidence="9">Lacks conserved residue(s) required for the propagation of feature annotation.</text>
</comment>
<evidence type="ECO:0000256" key="9">
    <source>
        <dbReference type="HAMAP-Rule" id="MF_00365"/>
    </source>
</evidence>
<evidence type="ECO:0000256" key="3">
    <source>
        <dbReference type="ARBA" id="ARBA00020170"/>
    </source>
</evidence>
<keyword evidence="8 9" id="KW-0238">DNA-binding</keyword>
<keyword evidence="9" id="KW-0234">DNA repair</keyword>
<sequence>MILKLIQLENFRSFKKREFKFSFKTCFLLGPNTAGKTNVLEAIYLLASGKSFRASQDTEMIKYESEFSRVKGKIEKDELEIILTRGEINGKRTNKKLYKINNTPKRLPDFLGSLRAVLFKPEDINLVLGSPSIRRDYLNLILEQLDWQYRTCLSAYNKGLRQRNKVLSKIREGEAKESQLTFWNQLLIKNGQIINQTREIMIIFYNKQFKDTEIIYDKSPITLQRLEKYKQAELALGMTLVGPHRDDFKFLKHKANGRKDLSLYGSRGEQRLAVLYLKLAELKFVIQKTNQKPILLLDDIFSELDKKNRKLVIKIINDYQTIITNTGEEIDKDIKKEIKDSLFIKLNIDN</sequence>
<keyword evidence="9" id="KW-0227">DNA damage</keyword>
<keyword evidence="5 9" id="KW-0235">DNA replication</keyword>
<protein>
    <recommendedName>
        <fullName evidence="3 9">DNA replication and repair protein RecF</fullName>
    </recommendedName>
</protein>
<gene>
    <name evidence="9" type="primary">recF</name>
    <name evidence="11" type="ORF">COT75_04890</name>
</gene>
<dbReference type="GO" id="GO:0003697">
    <property type="term" value="F:single-stranded DNA binding"/>
    <property type="evidence" value="ECO:0007669"/>
    <property type="project" value="UniProtKB-UniRule"/>
</dbReference>
<dbReference type="InterPro" id="IPR042174">
    <property type="entry name" value="RecF_2"/>
</dbReference>
<keyword evidence="6 9" id="KW-0547">Nucleotide-binding</keyword>
<dbReference type="Gene3D" id="1.20.1050.90">
    <property type="entry name" value="RecF/RecN/SMC, N-terminal domain"/>
    <property type="match status" value="1"/>
</dbReference>
<dbReference type="GO" id="GO:0000731">
    <property type="term" value="P:DNA synthesis involved in DNA repair"/>
    <property type="evidence" value="ECO:0007669"/>
    <property type="project" value="TreeGrafter"/>
</dbReference>
<dbReference type="GO" id="GO:0005737">
    <property type="term" value="C:cytoplasm"/>
    <property type="evidence" value="ECO:0007669"/>
    <property type="project" value="UniProtKB-SubCell"/>
</dbReference>
<dbReference type="GO" id="GO:0005524">
    <property type="term" value="F:ATP binding"/>
    <property type="evidence" value="ECO:0007669"/>
    <property type="project" value="UniProtKB-UniRule"/>
</dbReference>
<proteinExistence type="inferred from homology"/>
<accession>A0A2H0W800</accession>
<comment type="subcellular location">
    <subcellularLocation>
        <location evidence="1 9">Cytoplasm</location>
    </subcellularLocation>
</comment>
<comment type="caution">
    <text evidence="11">The sequence shown here is derived from an EMBL/GenBank/DDBJ whole genome shotgun (WGS) entry which is preliminary data.</text>
</comment>
<keyword evidence="9" id="KW-0742">SOS response</keyword>
<organism evidence="11 12">
    <name type="scientific">Candidatus Beckwithbacteria bacterium CG10_big_fil_rev_8_21_14_0_10_34_10</name>
    <dbReference type="NCBI Taxonomy" id="1974495"/>
    <lineage>
        <taxon>Bacteria</taxon>
        <taxon>Candidatus Beckwithiibacteriota</taxon>
    </lineage>
</organism>